<dbReference type="Pfam" id="PF13545">
    <property type="entry name" value="HTH_Crp_2"/>
    <property type="match status" value="1"/>
</dbReference>
<dbReference type="RefSeq" id="WP_014295939.1">
    <property type="nucleotide sequence ID" value="NC_016751.1"/>
</dbReference>
<dbReference type="SUPFAM" id="SSF51206">
    <property type="entry name" value="cAMP-binding domain-like"/>
    <property type="match status" value="1"/>
</dbReference>
<dbReference type="InterPro" id="IPR000595">
    <property type="entry name" value="cNMP-bd_dom"/>
</dbReference>
<dbReference type="EMBL" id="CP003257">
    <property type="protein sequence ID" value="AEX84867.1"/>
    <property type="molecule type" value="Genomic_DNA"/>
</dbReference>
<proteinExistence type="predicted"/>
<reference evidence="6 7" key="1">
    <citation type="journal article" date="2012" name="J. Bacteriol.">
        <title>Complete Genome Sequence of the Thermophilic, Piezophilic, Heterotrophic Bacterium Marinitoga piezophila KA3.</title>
        <authorList>
            <person name="Lucas S."/>
            <person name="Han J."/>
            <person name="Lapidus A."/>
            <person name="Cheng J.F."/>
            <person name="Goodwin L.A."/>
            <person name="Pitluck S."/>
            <person name="Peters L."/>
            <person name="Mikhailova N."/>
            <person name="Teshima H."/>
            <person name="Detter J.C."/>
            <person name="Han C."/>
            <person name="Tapia R."/>
            <person name="Land M."/>
            <person name="Hauser L."/>
            <person name="Kyrpides N.C."/>
            <person name="Ivanova N."/>
            <person name="Pagani I."/>
            <person name="Vannier P."/>
            <person name="Oger P."/>
            <person name="Bartlett D.H."/>
            <person name="Noll K.M."/>
            <person name="Woyke T."/>
            <person name="Jebbar M."/>
        </authorList>
    </citation>
    <scope>NUCLEOTIDE SEQUENCE [LARGE SCALE GENOMIC DNA]</scope>
    <source>
        <strain evidence="7">DSM 14283 / JCM 11233 / KA3</strain>
    </source>
</reference>
<dbReference type="Pfam" id="PF00027">
    <property type="entry name" value="cNMP_binding"/>
    <property type="match status" value="1"/>
</dbReference>
<dbReference type="CDD" id="cd00090">
    <property type="entry name" value="HTH_ARSR"/>
    <property type="match status" value="1"/>
</dbReference>
<evidence type="ECO:0000259" key="5">
    <source>
        <dbReference type="PROSITE" id="PS51063"/>
    </source>
</evidence>
<dbReference type="HOGENOM" id="CLU_075053_4_1_0"/>
<evidence type="ECO:0000256" key="2">
    <source>
        <dbReference type="ARBA" id="ARBA00023125"/>
    </source>
</evidence>
<organism evidence="6 7">
    <name type="scientific">Marinitoga piezophila (strain DSM 14283 / JCM 11233 / KA3)</name>
    <dbReference type="NCBI Taxonomy" id="443254"/>
    <lineage>
        <taxon>Bacteria</taxon>
        <taxon>Thermotogati</taxon>
        <taxon>Thermotogota</taxon>
        <taxon>Thermotogae</taxon>
        <taxon>Petrotogales</taxon>
        <taxon>Petrotogaceae</taxon>
        <taxon>Marinitoga</taxon>
    </lineage>
</organism>
<dbReference type="InterPro" id="IPR012318">
    <property type="entry name" value="HTH_CRP"/>
</dbReference>
<keyword evidence="7" id="KW-1185">Reference proteome</keyword>
<keyword evidence="2" id="KW-0238">DNA-binding</keyword>
<gene>
    <name evidence="6" type="ordered locus">Marpi_0423</name>
</gene>
<dbReference type="KEGG" id="mpz:Marpi_0423"/>
<evidence type="ECO:0000313" key="7">
    <source>
        <dbReference type="Proteomes" id="UP000007161"/>
    </source>
</evidence>
<dbReference type="Proteomes" id="UP000007161">
    <property type="component" value="Chromosome"/>
</dbReference>
<evidence type="ECO:0000256" key="1">
    <source>
        <dbReference type="ARBA" id="ARBA00023015"/>
    </source>
</evidence>
<dbReference type="STRING" id="443254.Marpi_0423"/>
<dbReference type="CDD" id="cd00038">
    <property type="entry name" value="CAP_ED"/>
    <property type="match status" value="1"/>
</dbReference>
<keyword evidence="1" id="KW-0805">Transcription regulation</keyword>
<dbReference type="PROSITE" id="PS50042">
    <property type="entry name" value="CNMP_BINDING_3"/>
    <property type="match status" value="1"/>
</dbReference>
<evidence type="ECO:0000259" key="4">
    <source>
        <dbReference type="PROSITE" id="PS50042"/>
    </source>
</evidence>
<dbReference type="GO" id="GO:0006355">
    <property type="term" value="P:regulation of DNA-templated transcription"/>
    <property type="evidence" value="ECO:0007669"/>
    <property type="project" value="InterPro"/>
</dbReference>
<dbReference type="eggNOG" id="COG0664">
    <property type="taxonomic scope" value="Bacteria"/>
</dbReference>
<dbReference type="PROSITE" id="PS51063">
    <property type="entry name" value="HTH_CRP_2"/>
    <property type="match status" value="1"/>
</dbReference>
<keyword evidence="3" id="KW-0804">Transcription</keyword>
<feature type="domain" description="HTH crp-type" evidence="5">
    <location>
        <begin position="150"/>
        <end position="218"/>
    </location>
</feature>
<dbReference type="OrthoDB" id="3176638at2"/>
<evidence type="ECO:0000313" key="6">
    <source>
        <dbReference type="EMBL" id="AEX84867.1"/>
    </source>
</evidence>
<dbReference type="InterPro" id="IPR036390">
    <property type="entry name" value="WH_DNA-bd_sf"/>
</dbReference>
<protein>
    <submittedName>
        <fullName evidence="6">Cyclic nucleotide-binding protein</fullName>
    </submittedName>
</protein>
<dbReference type="InterPro" id="IPR018490">
    <property type="entry name" value="cNMP-bd_dom_sf"/>
</dbReference>
<dbReference type="SMART" id="SM00419">
    <property type="entry name" value="HTH_CRP"/>
    <property type="match status" value="1"/>
</dbReference>
<evidence type="ECO:0000256" key="3">
    <source>
        <dbReference type="ARBA" id="ARBA00023163"/>
    </source>
</evidence>
<dbReference type="SMART" id="SM00100">
    <property type="entry name" value="cNMP"/>
    <property type="match status" value="1"/>
</dbReference>
<dbReference type="Gene3D" id="2.60.120.10">
    <property type="entry name" value="Jelly Rolls"/>
    <property type="match status" value="1"/>
</dbReference>
<dbReference type="AlphaFoldDB" id="H2J4T2"/>
<dbReference type="InterPro" id="IPR014710">
    <property type="entry name" value="RmlC-like_jellyroll"/>
</dbReference>
<dbReference type="SUPFAM" id="SSF46785">
    <property type="entry name" value="Winged helix' DNA-binding domain"/>
    <property type="match status" value="1"/>
</dbReference>
<reference evidence="7" key="2">
    <citation type="submission" date="2012-01" db="EMBL/GenBank/DDBJ databases">
        <title>Complete sequence of chromosome of Marinitoga piezophila KA3.</title>
        <authorList>
            <person name="Lucas S."/>
            <person name="Han J."/>
            <person name="Lapidus A."/>
            <person name="Cheng J.-F."/>
            <person name="Goodwin L."/>
            <person name="Pitluck S."/>
            <person name="Peters L."/>
            <person name="Mikhailova N."/>
            <person name="Teshima H."/>
            <person name="Detter J.C."/>
            <person name="Han C."/>
            <person name="Tapia R."/>
            <person name="Land M."/>
            <person name="Hauser L."/>
            <person name="Kyrpides N."/>
            <person name="Ivanova N."/>
            <person name="Pagani I."/>
            <person name="Jebbar M."/>
            <person name="Vannier P."/>
            <person name="Oger P."/>
            <person name="Cario A."/>
            <person name="Bartlett D."/>
            <person name="Noll K.M."/>
            <person name="Woyke T."/>
        </authorList>
    </citation>
    <scope>NUCLEOTIDE SEQUENCE [LARGE SCALE GENOMIC DNA]</scope>
    <source>
        <strain evidence="7">DSM 14283 / JCM 11233 / KA3</strain>
    </source>
</reference>
<accession>H2J4T2</accession>
<dbReference type="GO" id="GO:0003677">
    <property type="term" value="F:DNA binding"/>
    <property type="evidence" value="ECO:0007669"/>
    <property type="project" value="UniProtKB-KW"/>
</dbReference>
<sequence>MQQIFEQISKTPIFKSLKITEIEELISSEKMIIKSYEKDEIIRFRGEKVNEVMILLSGQVKAEMSDTQGKIIEIEEIKAPNLLAVGATFSKNSIIPVDIIAIEKSTVAFINKDEVLNLCMHNKDFLQELIEYLGTKFVFISQRLWFITLNNIKDKILFHIKGKLKDSSDDYVILEYSVEQLSHLFGVTRPSLSRAFSKLEEEGIIKKEGNKIYILNKNIFKDF</sequence>
<dbReference type="InterPro" id="IPR011991">
    <property type="entry name" value="ArsR-like_HTH"/>
</dbReference>
<feature type="domain" description="Cyclic nucleotide-binding" evidence="4">
    <location>
        <begin position="13"/>
        <end position="136"/>
    </location>
</feature>
<name>H2J4T2_MARPK</name>